<dbReference type="PROSITE" id="PS50835">
    <property type="entry name" value="IG_LIKE"/>
    <property type="match status" value="2"/>
</dbReference>
<dbReference type="InterPro" id="IPR007110">
    <property type="entry name" value="Ig-like_dom"/>
</dbReference>
<keyword evidence="6" id="KW-0732">Signal</keyword>
<dbReference type="InterPro" id="IPR003598">
    <property type="entry name" value="Ig_sub2"/>
</dbReference>
<evidence type="ECO:0000259" key="7">
    <source>
        <dbReference type="PROSITE" id="PS50835"/>
    </source>
</evidence>
<dbReference type="SMART" id="SM00409">
    <property type="entry name" value="IG"/>
    <property type="match status" value="2"/>
</dbReference>
<evidence type="ECO:0000256" key="1">
    <source>
        <dbReference type="ARBA" id="ARBA00023139"/>
    </source>
</evidence>
<dbReference type="InterPro" id="IPR013783">
    <property type="entry name" value="Ig-like_fold"/>
</dbReference>
<dbReference type="FunCoup" id="G5AQ43">
    <property type="interactions" value="549"/>
</dbReference>
<dbReference type="SMART" id="SM00406">
    <property type="entry name" value="IGv"/>
    <property type="match status" value="1"/>
</dbReference>
<dbReference type="InterPro" id="IPR042474">
    <property type="entry name" value="A33"/>
</dbReference>
<feature type="chain" id="PRO_5003473476" evidence="6">
    <location>
        <begin position="18"/>
        <end position="495"/>
    </location>
</feature>
<reference evidence="8 9" key="1">
    <citation type="journal article" date="2011" name="Nature">
        <title>Genome sequencing reveals insights into physiology and longevity of the naked mole rat.</title>
        <authorList>
            <person name="Kim E.B."/>
            <person name="Fang X."/>
            <person name="Fushan A.A."/>
            <person name="Huang Z."/>
            <person name="Lobanov A.V."/>
            <person name="Han L."/>
            <person name="Marino S.M."/>
            <person name="Sun X."/>
            <person name="Turanov A.A."/>
            <person name="Yang P."/>
            <person name="Yim S.H."/>
            <person name="Zhao X."/>
            <person name="Kasaikina M.V."/>
            <person name="Stoletzki N."/>
            <person name="Peng C."/>
            <person name="Polak P."/>
            <person name="Xiong Z."/>
            <person name="Kiezun A."/>
            <person name="Zhu Y."/>
            <person name="Chen Y."/>
            <person name="Kryukov G.V."/>
            <person name="Zhang Q."/>
            <person name="Peshkin L."/>
            <person name="Yang L."/>
            <person name="Bronson R.T."/>
            <person name="Buffenstein R."/>
            <person name="Wang B."/>
            <person name="Han C."/>
            <person name="Li Q."/>
            <person name="Chen L."/>
            <person name="Zhao W."/>
            <person name="Sunyaev S.R."/>
            <person name="Park T.J."/>
            <person name="Zhang G."/>
            <person name="Wang J."/>
            <person name="Gladyshev V.N."/>
        </authorList>
    </citation>
    <scope>NUCLEOTIDE SEQUENCE [LARGE SCALE GENOMIC DNA]</scope>
</reference>
<dbReference type="FunFam" id="2.60.40.10:FF:001969">
    <property type="entry name" value="Cell surface A33 antigen"/>
    <property type="match status" value="1"/>
</dbReference>
<evidence type="ECO:0000313" key="8">
    <source>
        <dbReference type="EMBL" id="EHA99153.1"/>
    </source>
</evidence>
<dbReference type="EMBL" id="JH166413">
    <property type="protein sequence ID" value="EHA99153.1"/>
    <property type="molecule type" value="Genomic_DNA"/>
</dbReference>
<keyword evidence="3" id="KW-0449">Lipoprotein</keyword>
<evidence type="ECO:0000256" key="6">
    <source>
        <dbReference type="SAM" id="SignalP"/>
    </source>
</evidence>
<dbReference type="Proteomes" id="UP000006813">
    <property type="component" value="Unassembled WGS sequence"/>
</dbReference>
<evidence type="ECO:0000256" key="5">
    <source>
        <dbReference type="SAM" id="Phobius"/>
    </source>
</evidence>
<dbReference type="Pfam" id="PF07686">
    <property type="entry name" value="V-set"/>
    <property type="match status" value="1"/>
</dbReference>
<dbReference type="SMART" id="SM00408">
    <property type="entry name" value="IGc2"/>
    <property type="match status" value="2"/>
</dbReference>
<dbReference type="Gene3D" id="2.60.40.10">
    <property type="entry name" value="Immunoglobulins"/>
    <property type="match status" value="3"/>
</dbReference>
<gene>
    <name evidence="8" type="ORF">GW7_21161</name>
</gene>
<dbReference type="InterPro" id="IPR003599">
    <property type="entry name" value="Ig_sub"/>
</dbReference>
<feature type="compositionally biased region" description="Basic and acidic residues" evidence="4">
    <location>
        <begin position="450"/>
        <end position="472"/>
    </location>
</feature>
<feature type="domain" description="Ig-like" evidence="7">
    <location>
        <begin position="98"/>
        <end position="197"/>
    </location>
</feature>
<protein>
    <submittedName>
        <fullName evidence="8">Cell surface A33 antigen</fullName>
    </submittedName>
</protein>
<dbReference type="GO" id="GO:0005886">
    <property type="term" value="C:plasma membrane"/>
    <property type="evidence" value="ECO:0007669"/>
    <property type="project" value="InterPro"/>
</dbReference>
<evidence type="ECO:0000256" key="3">
    <source>
        <dbReference type="ARBA" id="ARBA00023288"/>
    </source>
</evidence>
<dbReference type="AlphaFoldDB" id="G5AQ43"/>
<feature type="domain" description="Ig-like" evidence="7">
    <location>
        <begin position="252"/>
        <end position="391"/>
    </location>
</feature>
<sequence>MLPVLWMLCAVWVTTDAISVETPQDTLRAAQGKSVTLPCTYSTSAPDRDGFIQWDKLLRSHTSWRRRTNQQAMVMTTLTADTAVAHGGQWADTLRAAQGKSVTLPCTYSTSAPDRDGFIQWDKLLRSHTEKVVTWTFRTQAYLYGSLYENRVKMASNAEQSDASLTIEQLSMDDNGTYECSVSLMSDLGGNSKSRVRLLVLGSDSRAGPSWCPVLLGLQSSPLHAEVHERDAGEAAGFWGLWGGAAVPPSPPDCSIEGETVIGNNIQLTCLSAEGSPEPQYSWKSYDSERQERALRSPGLCLSDQSQCQFGRSAVDPGGLRPSFQHNMCKEPVQRKQGGDGCSPLCLAVQGWGAASGQSLLLKNISTEMSGYYTCFSSNEMGTSTCDITLTVRPPSMNVALYAGIAAGVVAALIIVGVAVYFCCFREKDAAAEDKKGAKPANLSPLLPLPRRDRAVYHKPQEQMQEFSREREEDHEDNDEDQRRPGHQSPSHSDQ</sequence>
<organism evidence="8 9">
    <name type="scientific">Heterocephalus glaber</name>
    <name type="common">Naked mole rat</name>
    <dbReference type="NCBI Taxonomy" id="10181"/>
    <lineage>
        <taxon>Eukaryota</taxon>
        <taxon>Metazoa</taxon>
        <taxon>Chordata</taxon>
        <taxon>Craniata</taxon>
        <taxon>Vertebrata</taxon>
        <taxon>Euteleostomi</taxon>
        <taxon>Mammalia</taxon>
        <taxon>Eutheria</taxon>
        <taxon>Euarchontoglires</taxon>
        <taxon>Glires</taxon>
        <taxon>Rodentia</taxon>
        <taxon>Hystricomorpha</taxon>
        <taxon>Bathyergidae</taxon>
        <taxon>Heterocephalus</taxon>
    </lineage>
</organism>
<accession>G5AQ43</accession>
<evidence type="ECO:0000256" key="4">
    <source>
        <dbReference type="SAM" id="MobiDB-lite"/>
    </source>
</evidence>
<dbReference type="PANTHER" id="PTHR44969:SF1">
    <property type="entry name" value="CELL SURFACE A33 ANTIGEN"/>
    <property type="match status" value="1"/>
</dbReference>
<keyword evidence="5" id="KW-0812">Transmembrane</keyword>
<feature type="region of interest" description="Disordered" evidence="4">
    <location>
        <begin position="434"/>
        <end position="495"/>
    </location>
</feature>
<evidence type="ECO:0000256" key="2">
    <source>
        <dbReference type="ARBA" id="ARBA00023180"/>
    </source>
</evidence>
<dbReference type="SUPFAM" id="SSF48726">
    <property type="entry name" value="Immunoglobulin"/>
    <property type="match status" value="2"/>
</dbReference>
<dbReference type="PANTHER" id="PTHR44969">
    <property type="entry name" value="CELL SURFACE A33 ANTIGEN"/>
    <property type="match status" value="1"/>
</dbReference>
<name>G5AQ43_HETGA</name>
<evidence type="ECO:0000313" key="9">
    <source>
        <dbReference type="Proteomes" id="UP000006813"/>
    </source>
</evidence>
<dbReference type="STRING" id="10181.G5AQ43"/>
<keyword evidence="2" id="KW-0325">Glycoprotein</keyword>
<dbReference type="InterPro" id="IPR013106">
    <property type="entry name" value="Ig_V-set"/>
</dbReference>
<proteinExistence type="predicted"/>
<feature type="signal peptide" evidence="6">
    <location>
        <begin position="1"/>
        <end position="17"/>
    </location>
</feature>
<dbReference type="InParanoid" id="G5AQ43"/>
<feature type="transmembrane region" description="Helical" evidence="5">
    <location>
        <begin position="399"/>
        <end position="425"/>
    </location>
</feature>
<dbReference type="InterPro" id="IPR036179">
    <property type="entry name" value="Ig-like_dom_sf"/>
</dbReference>
<keyword evidence="5" id="KW-0472">Membrane</keyword>
<keyword evidence="1" id="KW-0564">Palmitate</keyword>
<keyword evidence="5" id="KW-1133">Transmembrane helix</keyword>